<gene>
    <name evidence="6" type="ORF">DERP_013167</name>
</gene>
<dbReference type="SUPFAM" id="SSF50729">
    <property type="entry name" value="PH domain-like"/>
    <property type="match status" value="1"/>
</dbReference>
<dbReference type="InterPro" id="IPR011993">
    <property type="entry name" value="PH-like_dom_sf"/>
</dbReference>
<dbReference type="SMART" id="SM00325">
    <property type="entry name" value="RhoGEF"/>
    <property type="match status" value="1"/>
</dbReference>
<evidence type="ECO:0000313" key="6">
    <source>
        <dbReference type="EMBL" id="KAH9417053.1"/>
    </source>
</evidence>
<feature type="region of interest" description="Disordered" evidence="3">
    <location>
        <begin position="1541"/>
        <end position="1568"/>
    </location>
</feature>
<feature type="compositionally biased region" description="Polar residues" evidence="3">
    <location>
        <begin position="832"/>
        <end position="842"/>
    </location>
</feature>
<protein>
    <recommendedName>
        <fullName evidence="8">Serine/threonine-protein kinase DDB_G0282963</fullName>
    </recommendedName>
</protein>
<accession>A0ABQ8J3B6</accession>
<keyword evidence="7" id="KW-1185">Reference proteome</keyword>
<feature type="compositionally biased region" description="Low complexity" evidence="3">
    <location>
        <begin position="236"/>
        <end position="246"/>
    </location>
</feature>
<dbReference type="InterPro" id="IPR035899">
    <property type="entry name" value="DBL_dom_sf"/>
</dbReference>
<comment type="caution">
    <text evidence="6">The sequence shown here is derived from an EMBL/GenBank/DDBJ whole genome shotgun (WGS) entry which is preliminary data.</text>
</comment>
<feature type="region of interest" description="Disordered" evidence="3">
    <location>
        <begin position="1032"/>
        <end position="1054"/>
    </location>
</feature>
<feature type="region of interest" description="Disordered" evidence="3">
    <location>
        <begin position="1102"/>
        <end position="1141"/>
    </location>
</feature>
<evidence type="ECO:0000256" key="3">
    <source>
        <dbReference type="SAM" id="MobiDB-lite"/>
    </source>
</evidence>
<dbReference type="InterPro" id="IPR000219">
    <property type="entry name" value="DH_dom"/>
</dbReference>
<evidence type="ECO:0000256" key="1">
    <source>
        <dbReference type="ARBA" id="ARBA00004496"/>
    </source>
</evidence>
<dbReference type="CDD" id="cd00160">
    <property type="entry name" value="RhoGEF"/>
    <property type="match status" value="1"/>
</dbReference>
<feature type="domain" description="DH" evidence="5">
    <location>
        <begin position="1265"/>
        <end position="1458"/>
    </location>
</feature>
<dbReference type="PROSITE" id="PS50003">
    <property type="entry name" value="PH_DOMAIN"/>
    <property type="match status" value="1"/>
</dbReference>
<feature type="region of interest" description="Disordered" evidence="3">
    <location>
        <begin position="280"/>
        <end position="304"/>
    </location>
</feature>
<evidence type="ECO:0008006" key="8">
    <source>
        <dbReference type="Google" id="ProtNLM"/>
    </source>
</evidence>
<proteinExistence type="predicted"/>
<reference evidence="6 7" key="2">
    <citation type="journal article" date="2022" name="Mol. Biol. Evol.">
        <title>Comparative Genomics Reveals Insights into the Divergent Evolution of Astigmatic Mites and Household Pest Adaptations.</title>
        <authorList>
            <person name="Xiong Q."/>
            <person name="Wan A.T."/>
            <person name="Liu X."/>
            <person name="Fung C.S."/>
            <person name="Xiao X."/>
            <person name="Malainual N."/>
            <person name="Hou J."/>
            <person name="Wang L."/>
            <person name="Wang M."/>
            <person name="Yang K.Y."/>
            <person name="Cui Y."/>
            <person name="Leung E.L."/>
            <person name="Nong W."/>
            <person name="Shin S.K."/>
            <person name="Au S.W."/>
            <person name="Jeong K.Y."/>
            <person name="Chew F.T."/>
            <person name="Hui J.H."/>
            <person name="Leung T.F."/>
            <person name="Tungtrongchitr A."/>
            <person name="Zhong N."/>
            <person name="Liu Z."/>
            <person name="Tsui S.K."/>
        </authorList>
    </citation>
    <scope>NUCLEOTIDE SEQUENCE [LARGE SCALE GENOMIC DNA]</scope>
    <source>
        <strain evidence="6">Derp</strain>
    </source>
</reference>
<feature type="region of interest" description="Disordered" evidence="3">
    <location>
        <begin position="739"/>
        <end position="842"/>
    </location>
</feature>
<feature type="compositionally biased region" description="Polar residues" evidence="3">
    <location>
        <begin position="128"/>
        <end position="141"/>
    </location>
</feature>
<reference evidence="6 7" key="1">
    <citation type="journal article" date="2018" name="J. Allergy Clin. Immunol.">
        <title>High-quality assembly of Dermatophagoides pteronyssinus genome and transcriptome reveals a wide range of novel allergens.</title>
        <authorList>
            <person name="Liu X.Y."/>
            <person name="Yang K.Y."/>
            <person name="Wang M.Q."/>
            <person name="Kwok J.S."/>
            <person name="Zeng X."/>
            <person name="Yang Z."/>
            <person name="Xiao X.J."/>
            <person name="Lau C.P."/>
            <person name="Li Y."/>
            <person name="Huang Z.M."/>
            <person name="Ba J.G."/>
            <person name="Yim A.K."/>
            <person name="Ouyang C.Y."/>
            <person name="Ngai S.M."/>
            <person name="Chan T.F."/>
            <person name="Leung E.L."/>
            <person name="Liu L."/>
            <person name="Liu Z.G."/>
            <person name="Tsui S.K."/>
        </authorList>
    </citation>
    <scope>NUCLEOTIDE SEQUENCE [LARGE SCALE GENOMIC DNA]</scope>
    <source>
        <strain evidence="6">Derp</strain>
    </source>
</reference>
<feature type="compositionally biased region" description="Low complexity" evidence="3">
    <location>
        <begin position="84"/>
        <end position="110"/>
    </location>
</feature>
<evidence type="ECO:0000256" key="2">
    <source>
        <dbReference type="ARBA" id="ARBA00022490"/>
    </source>
</evidence>
<feature type="region of interest" description="Disordered" evidence="3">
    <location>
        <begin position="232"/>
        <end position="264"/>
    </location>
</feature>
<dbReference type="Gene3D" id="2.30.29.30">
    <property type="entry name" value="Pleckstrin-homology domain (PH domain)/Phosphotyrosine-binding domain (PTB)"/>
    <property type="match status" value="1"/>
</dbReference>
<dbReference type="InterPro" id="IPR001849">
    <property type="entry name" value="PH_domain"/>
</dbReference>
<feature type="compositionally biased region" description="Low complexity" evidence="3">
    <location>
        <begin position="455"/>
        <end position="492"/>
    </location>
</feature>
<dbReference type="PANTHER" id="PTHR46006">
    <property type="entry name" value="RHO GUANINE NUCLEOTIDE EXCHANGE FACTOR AT 64C, ISOFORM A"/>
    <property type="match status" value="1"/>
</dbReference>
<comment type="subcellular location">
    <subcellularLocation>
        <location evidence="1">Cytoplasm</location>
    </subcellularLocation>
</comment>
<dbReference type="SUPFAM" id="SSF48065">
    <property type="entry name" value="DBL homology domain (DH-domain)"/>
    <property type="match status" value="1"/>
</dbReference>
<feature type="compositionally biased region" description="Low complexity" evidence="3">
    <location>
        <begin position="281"/>
        <end position="299"/>
    </location>
</feature>
<dbReference type="EMBL" id="NJHN03000082">
    <property type="protein sequence ID" value="KAH9417053.1"/>
    <property type="molecule type" value="Genomic_DNA"/>
</dbReference>
<keyword evidence="2" id="KW-0963">Cytoplasm</keyword>
<feature type="compositionally biased region" description="Acidic residues" evidence="3">
    <location>
        <begin position="505"/>
        <end position="516"/>
    </location>
</feature>
<evidence type="ECO:0000313" key="7">
    <source>
        <dbReference type="Proteomes" id="UP000887458"/>
    </source>
</evidence>
<dbReference type="Pfam" id="PF00621">
    <property type="entry name" value="RhoGEF"/>
    <property type="match status" value="1"/>
</dbReference>
<feature type="region of interest" description="Disordered" evidence="3">
    <location>
        <begin position="1796"/>
        <end position="1826"/>
    </location>
</feature>
<feature type="compositionally biased region" description="Basic and acidic residues" evidence="3">
    <location>
        <begin position="526"/>
        <end position="549"/>
    </location>
</feature>
<feature type="compositionally biased region" description="Pro residues" evidence="3">
    <location>
        <begin position="561"/>
        <end position="583"/>
    </location>
</feature>
<feature type="region of interest" description="Disordered" evidence="3">
    <location>
        <begin position="81"/>
        <end position="147"/>
    </location>
</feature>
<dbReference type="Gene3D" id="1.20.900.10">
    <property type="entry name" value="Dbl homology (DH) domain"/>
    <property type="match status" value="1"/>
</dbReference>
<feature type="region of interest" description="Disordered" evidence="3">
    <location>
        <begin position="433"/>
        <end position="627"/>
    </location>
</feature>
<feature type="compositionally biased region" description="Low complexity" evidence="3">
    <location>
        <begin position="584"/>
        <end position="604"/>
    </location>
</feature>
<dbReference type="InterPro" id="IPR051480">
    <property type="entry name" value="Endocytic_GEF_Adapter"/>
</dbReference>
<dbReference type="Proteomes" id="UP000887458">
    <property type="component" value="Unassembled WGS sequence"/>
</dbReference>
<sequence length="1826" mass="205103">MEQRNNHIIMTSSTTKTTTTNQSTLRLHTNPIMLGTLGHSHNHIAAAAAAYHHHHHSYNHPHQHFNTVRVARLNRIHGHSYNGQHQQQLQLIQQQQQPPPSSSTSKSSPLNGLFTWKRKSSTKTTSTISNRHAPNNSIIPNATSQSKAATKAAIPPSLAKLFNRDVAGNTSLTDNMNHCVCRGLTGSTFMAPSYHHYFDDDDSQLIAPCSNVSKQQNIRSISNDSLLVDCGQRSSQQQQQQFNTTQTKRHSAKTMGKPFHTINERRRLVSNVSKSLDRIVAASQQSSTSSSATNSQQKQTENRRSILECNVNPYELVLTNNDDSNQQSSLSDTTTVKIAKRTNNKIKYKADTVKSSHSMSWINKQNNSKDDDSKMNQTFDTTAISSCLDCKDQKSKNRMIVRNLFNKTNSIRIAGQTVYSAIQFAATVDDDRTHPHHHQAINLKLPPLTSTTNPLQRTRSSGSLSSSWSFDDSTSQSNSDSSLNRSTTTTRQIVVDQRISPLIIDEPEPDYDDQDENNGQINLENHQQKESTEILTNDDDKKINFERKKSPSTSSLQRPKNIPPPCPPPALPPPPPPPPPPPEFLTTPSTSLSTTNRSTTTTLPKNPMKNENPTNEKQSNNRQQDNNNRSFENELKERLNQGVKSILKKTNFSSSSLNEIVSVVHKNNNVDDNININNDDVMEDSSSLKGKKHVHFRMKRSSAASVSLSDVSGTVSSGGGGGSLNRSRSASHIITEIIHEEDLDNNDGGEHCGNNSSSYYDDVSRSPDDLMMMMTDFGDNNSNDGCCLIQNQNDKNKQQSSTTISPLPPPVPARRYQQQIPDDNDVEDNEKSSSTTGKQPLTKFYSTGSVRSLLAKKLNLSYSPATIKRSPNHSLGRRLNFSINQNVDADDDDDINLNNQSINDDDDHIRNKSIDSGCSFSFTTMSTSQDLIDDEPIVNIDLIRKSDDNNEPTMINNRNTEIDDHIYEELDYCYIDSKEISMAKNDANKTTKHRLFMGTHRDEILNYLNGARQRFVVDTNCMDKLDFDSNSNIGQSSSSSTSINNNNNNNNNNQIISEDIESRYQMENDDSGNSSLICMADDRYQESLVYLIKKKSSFINANNNNNNNDSSSITGSTTASTRRNRVSNISNASSESSATSGVSISNLTMDEMEDDDDDAITTSSSSIGGGSSANSSGYYVLANRIIPTVERNDSGVGNEIDCRTVANKDDDDHHRICLDCERHEDMVSNNRSPITNLNNGSKQQHEHYYHSFNYVCHPCQKRRNERKEIISEIVDTELKYGRDLKIILEEFAKPISVAGLLTQQQVDDIFLNLDQLIDVNCQLAQLLQDAVDLAIEQQGDEDLTTVNIGQLFNECLLEKIAVFERYCIRQASASLLLNQLEKEKELLRIFLRVSQMENALLRRMNLRSFLVVPVQRITKYPLLLNRLVKVTPRHYADYESLRETQMKLEYHLDNINQKTKGSIAATTSRIWRRISNLSSSASMRIRNNDSQHHHHVIEDFGHVRLKKTSLDLLKWPQDESRFIMIGRLSFIVERSGTTTSSEQLNASYNNGGSSSINNNSHMNNSTHTILHNSLSNSSSISSSSKIWSRTLKFSIAHAVLIVRSSNGSESETINMDTSITQTSSLLLSDIANINHSSLSNVDCSESNDFLLRSSSNVRQRSNSKSPIRINNGGSLNSLSLSQQQQQQYPGNKSKINGNREAMLILFKEKNGRYTLCRDVLNLSMCVIAKATDFDSEEFFEIHELESRESLLLKAETQSEMREWLEQLRKQSQCLGQWRRRRNALPNIMVLRQMDNDINHNNSDQDDDNDDNNSTNHERYPTITIDS</sequence>
<organism evidence="6 7">
    <name type="scientific">Dermatophagoides pteronyssinus</name>
    <name type="common">European house dust mite</name>
    <dbReference type="NCBI Taxonomy" id="6956"/>
    <lineage>
        <taxon>Eukaryota</taxon>
        <taxon>Metazoa</taxon>
        <taxon>Ecdysozoa</taxon>
        <taxon>Arthropoda</taxon>
        <taxon>Chelicerata</taxon>
        <taxon>Arachnida</taxon>
        <taxon>Acari</taxon>
        <taxon>Acariformes</taxon>
        <taxon>Sarcoptiformes</taxon>
        <taxon>Astigmata</taxon>
        <taxon>Psoroptidia</taxon>
        <taxon>Analgoidea</taxon>
        <taxon>Pyroglyphidae</taxon>
        <taxon>Dermatophagoidinae</taxon>
        <taxon>Dermatophagoides</taxon>
    </lineage>
</organism>
<name>A0ABQ8J3B6_DERPT</name>
<dbReference type="CDD" id="cd00821">
    <property type="entry name" value="PH"/>
    <property type="match status" value="1"/>
</dbReference>
<evidence type="ECO:0000259" key="5">
    <source>
        <dbReference type="PROSITE" id="PS50010"/>
    </source>
</evidence>
<evidence type="ECO:0000259" key="4">
    <source>
        <dbReference type="PROSITE" id="PS50003"/>
    </source>
</evidence>
<dbReference type="PROSITE" id="PS50010">
    <property type="entry name" value="DH_2"/>
    <property type="match status" value="1"/>
</dbReference>
<feature type="domain" description="PH" evidence="4">
    <location>
        <begin position="1668"/>
        <end position="1772"/>
    </location>
</feature>
<feature type="compositionally biased region" description="Low complexity" evidence="3">
    <location>
        <begin position="618"/>
        <end position="627"/>
    </location>
</feature>
<feature type="compositionally biased region" description="Low complexity" evidence="3">
    <location>
        <begin position="1545"/>
        <end position="1568"/>
    </location>
</feature>
<dbReference type="PANTHER" id="PTHR46006:SF5">
    <property type="entry name" value="DH DOMAIN-CONTAINING PROTEIN"/>
    <property type="match status" value="1"/>
</dbReference>
<dbReference type="SUPFAM" id="SSF101447">
    <property type="entry name" value="Formin homology 2 domain (FH2 domain)"/>
    <property type="match status" value="1"/>
</dbReference>